<proteinExistence type="predicted"/>
<name>A0A7X3FKW2_9BACL</name>
<evidence type="ECO:0000313" key="3">
    <source>
        <dbReference type="Proteomes" id="UP000490800"/>
    </source>
</evidence>
<evidence type="ECO:0000256" key="1">
    <source>
        <dbReference type="SAM" id="MobiDB-lite"/>
    </source>
</evidence>
<feature type="region of interest" description="Disordered" evidence="1">
    <location>
        <begin position="1"/>
        <end position="59"/>
    </location>
</feature>
<dbReference type="Proteomes" id="UP000490800">
    <property type="component" value="Unassembled WGS sequence"/>
</dbReference>
<organism evidence="2 3">
    <name type="scientific">Paenibacillus lutrae</name>
    <dbReference type="NCBI Taxonomy" id="2078573"/>
    <lineage>
        <taxon>Bacteria</taxon>
        <taxon>Bacillati</taxon>
        <taxon>Bacillota</taxon>
        <taxon>Bacilli</taxon>
        <taxon>Bacillales</taxon>
        <taxon>Paenibacillaceae</taxon>
        <taxon>Paenibacillus</taxon>
    </lineage>
</organism>
<reference evidence="2 3" key="1">
    <citation type="journal article" date="2019" name="Microorganisms">
        <title>Paenibacillus lutrae sp. nov., A Chitinolytic Species Isolated from A River Otter in Castril Natural Park, Granada, Spain.</title>
        <authorList>
            <person name="Rodriguez M."/>
            <person name="Reina J.C."/>
            <person name="Bejar V."/>
            <person name="Llamas I."/>
        </authorList>
    </citation>
    <scope>NUCLEOTIDE SEQUENCE [LARGE SCALE GENOMIC DNA]</scope>
    <source>
        <strain evidence="2 3">N10</strain>
    </source>
</reference>
<dbReference type="AlphaFoldDB" id="A0A7X3FKW2"/>
<accession>A0A7X3FKW2</accession>
<comment type="caution">
    <text evidence="2">The sequence shown here is derived from an EMBL/GenBank/DDBJ whole genome shotgun (WGS) entry which is preliminary data.</text>
</comment>
<dbReference type="RefSeq" id="WP_157338063.1">
    <property type="nucleotide sequence ID" value="NZ_RHLK01000014.1"/>
</dbReference>
<dbReference type="OrthoDB" id="2667224at2"/>
<dbReference type="EMBL" id="RHLK01000014">
    <property type="protein sequence ID" value="MVP01619.1"/>
    <property type="molecule type" value="Genomic_DNA"/>
</dbReference>
<evidence type="ECO:0000313" key="2">
    <source>
        <dbReference type="EMBL" id="MVP01619.1"/>
    </source>
</evidence>
<keyword evidence="3" id="KW-1185">Reference proteome</keyword>
<protein>
    <submittedName>
        <fullName evidence="2">Uncharacterized protein</fullName>
    </submittedName>
</protein>
<sequence>MLRKLLGKLLGQDKHSSSHYRPKHSSDDYRKHGKQKYGNHNNYGHNHYKKKRSSSSYSS</sequence>
<gene>
    <name evidence="2" type="ORF">EDM21_19175</name>
</gene>